<reference evidence="2 3" key="1">
    <citation type="journal article" date="2019" name="Nat. Med.">
        <title>A library of human gut bacterial isolates paired with longitudinal multiomics data enables mechanistic microbiome research.</title>
        <authorList>
            <person name="Poyet M."/>
            <person name="Groussin M."/>
            <person name="Gibbons S.M."/>
            <person name="Avila-Pacheco J."/>
            <person name="Jiang X."/>
            <person name="Kearney S.M."/>
            <person name="Perrotta A.R."/>
            <person name="Berdy B."/>
            <person name="Zhao S."/>
            <person name="Lieberman T.D."/>
            <person name="Swanson P.K."/>
            <person name="Smith M."/>
            <person name="Roesemann S."/>
            <person name="Alexander J.E."/>
            <person name="Rich S.A."/>
            <person name="Livny J."/>
            <person name="Vlamakis H."/>
            <person name="Clish C."/>
            <person name="Bullock K."/>
            <person name="Deik A."/>
            <person name="Scott J."/>
            <person name="Pierce K.A."/>
            <person name="Xavier R.J."/>
            <person name="Alm E.J."/>
        </authorList>
    </citation>
    <scope>NUCLEOTIDE SEQUENCE [LARGE SCALE GENOMIC DNA]</scope>
    <source>
        <strain evidence="2 3">BIOML-A26</strain>
    </source>
</reference>
<dbReference type="SUPFAM" id="SSF52540">
    <property type="entry name" value="P-loop containing nucleoside triphosphate hydrolases"/>
    <property type="match status" value="1"/>
</dbReference>
<sequence length="548" mass="61407">MYPRPFSGWRGTPKIIEDGDVSMPHQLYSINKARIDKAFTLENGLTSIAAPTGSGKTHAVAECIAKALMEKKRTKKKLFLYVTPSKVNRNEFRNQLFSLLPARSEARKRILVVESNVDVSESAIKSFDKSGFSFPTSLTEGRNAVETFNDTYKSLVGSIKNLNTINRASGADKIKDNAKQLVQDADSDFRTLVKTAIGSETKKWNKNRGGNLDARQYVETVGRQRWGWVKDFWLLSHLDDFDVLIMTPEKFVSTFDTILDGTQRFTDVSFLKNVHAIVIDESDYVNDSIKNKFCEDAAEGSYNPLILLCDICEMMGEAGTASEWFSNRFQRIAGFERNWGDRLAGMDEAMAQARSVCERHHLNRNLVEDENDGGFDDEGLMFAFNPTDSFGRTIPFVTYDASGKQNILTKNRPKDKKSVRLDGVIRDCQNALHRLAISIRYVALSYKAGKDELIQSWRNGASGKRSSSRKERPISISDAVSTTLNDAPYRTIRGVPAIGGHGADDALAFGTRQPWPGRRIGLYGRRDHGQNHEAHVTRFLCGCAIERA</sequence>
<evidence type="ECO:0000313" key="3">
    <source>
        <dbReference type="Proteomes" id="UP000470926"/>
    </source>
</evidence>
<feature type="domain" description="Helicase ATP-binding" evidence="1">
    <location>
        <begin position="18"/>
        <end position="340"/>
    </location>
</feature>
<dbReference type="Proteomes" id="UP000470926">
    <property type="component" value="Unassembled WGS sequence"/>
</dbReference>
<keyword evidence="2" id="KW-0378">Hydrolase</keyword>
<protein>
    <submittedName>
        <fullName evidence="2">DEAD/DEAH box helicase</fullName>
    </submittedName>
</protein>
<evidence type="ECO:0000313" key="2">
    <source>
        <dbReference type="EMBL" id="KAB6030185.1"/>
    </source>
</evidence>
<dbReference type="Gene3D" id="3.40.50.300">
    <property type="entry name" value="P-loop containing nucleotide triphosphate hydrolases"/>
    <property type="match status" value="1"/>
</dbReference>
<proteinExistence type="predicted"/>
<evidence type="ECO:0000259" key="1">
    <source>
        <dbReference type="SMART" id="SM00487"/>
    </source>
</evidence>
<dbReference type="SMART" id="SM00487">
    <property type="entry name" value="DEXDc"/>
    <property type="match status" value="1"/>
</dbReference>
<keyword evidence="2" id="KW-0347">Helicase</keyword>
<keyword evidence="2" id="KW-0067">ATP-binding</keyword>
<keyword evidence="2" id="KW-0547">Nucleotide-binding</keyword>
<dbReference type="InterPro" id="IPR027417">
    <property type="entry name" value="P-loop_NTPase"/>
</dbReference>
<gene>
    <name evidence="2" type="ORF">GA542_04795</name>
</gene>
<name>A0A6I0VAV3_BIFAD</name>
<comment type="caution">
    <text evidence="2">The sequence shown here is derived from an EMBL/GenBank/DDBJ whole genome shotgun (WGS) entry which is preliminary data.</text>
</comment>
<dbReference type="AlphaFoldDB" id="A0A6I0VAV3"/>
<dbReference type="EMBL" id="WDFR01000002">
    <property type="protein sequence ID" value="KAB6030185.1"/>
    <property type="molecule type" value="Genomic_DNA"/>
</dbReference>
<dbReference type="InterPro" id="IPR014001">
    <property type="entry name" value="Helicase_ATP-bd"/>
</dbReference>
<accession>A0A6I0VAV3</accession>
<dbReference type="GO" id="GO:0004386">
    <property type="term" value="F:helicase activity"/>
    <property type="evidence" value="ECO:0007669"/>
    <property type="project" value="UniProtKB-KW"/>
</dbReference>
<organism evidence="2 3">
    <name type="scientific">Bifidobacterium adolescentis</name>
    <dbReference type="NCBI Taxonomy" id="1680"/>
    <lineage>
        <taxon>Bacteria</taxon>
        <taxon>Bacillati</taxon>
        <taxon>Actinomycetota</taxon>
        <taxon>Actinomycetes</taxon>
        <taxon>Bifidobacteriales</taxon>
        <taxon>Bifidobacteriaceae</taxon>
        <taxon>Bifidobacterium</taxon>
    </lineage>
</organism>